<evidence type="ECO:0000313" key="4">
    <source>
        <dbReference type="Proteomes" id="UP000486602"/>
    </source>
</evidence>
<protein>
    <submittedName>
        <fullName evidence="3">Serine/threonine-protein phosphatase</fullName>
    </submittedName>
</protein>
<keyword evidence="4" id="KW-1185">Reference proteome</keyword>
<dbReference type="AlphaFoldDB" id="A0A7K3WUH9"/>
<dbReference type="Gene3D" id="3.60.40.10">
    <property type="entry name" value="PPM-type phosphatase domain"/>
    <property type="match status" value="1"/>
</dbReference>
<sequence length="315" mass="36070">MERLGRRTLVKMDRHESVYITDLEKELADFKEQYASLKSMFRMTTAHLKEVLDDLTISEKRLFDANKDLTDSINYAKRIQNAFTVQKHKLKDSFPNSFVFDKPKDTLSGDFVWTFENCDRTFLGVGDCTGHGVPGAMLSIFIVSMLNQIMSASADQTPASILDKLDKKIQEYLYQNVDKINDSAEISIIEYDPKNKILFYSAANRPLIHIRNGVLTTYRGSKCTLGDSFKRFSFVKNIEIPLEKGDMVFMFSDGYVDQFGGADDKKFLTKRLLALLQEIADLPVHDQHTIIESTFINWQGENLQIDDVLLLGFRV</sequence>
<dbReference type="InterPro" id="IPR036457">
    <property type="entry name" value="PPM-type-like_dom_sf"/>
</dbReference>
<dbReference type="PANTHER" id="PTHR43156">
    <property type="entry name" value="STAGE II SPORULATION PROTEIN E-RELATED"/>
    <property type="match status" value="1"/>
</dbReference>
<dbReference type="Proteomes" id="UP000486602">
    <property type="component" value="Unassembled WGS sequence"/>
</dbReference>
<evidence type="ECO:0000313" key="3">
    <source>
        <dbReference type="EMBL" id="NEN25198.1"/>
    </source>
</evidence>
<dbReference type="RefSeq" id="WP_163286657.1">
    <property type="nucleotide sequence ID" value="NZ_JAAGVY010000044.1"/>
</dbReference>
<comment type="caution">
    <text evidence="3">The sequence shown here is derived from an EMBL/GenBank/DDBJ whole genome shotgun (WGS) entry which is preliminary data.</text>
</comment>
<dbReference type="InterPro" id="IPR001932">
    <property type="entry name" value="PPM-type_phosphatase-like_dom"/>
</dbReference>
<proteinExistence type="predicted"/>
<dbReference type="GO" id="GO:0016791">
    <property type="term" value="F:phosphatase activity"/>
    <property type="evidence" value="ECO:0007669"/>
    <property type="project" value="TreeGrafter"/>
</dbReference>
<gene>
    <name evidence="3" type="ORF">G3O08_17000</name>
</gene>
<dbReference type="EMBL" id="JAAGVY010000044">
    <property type="protein sequence ID" value="NEN25198.1"/>
    <property type="molecule type" value="Genomic_DNA"/>
</dbReference>
<feature type="domain" description="PPM-type phosphatase" evidence="2">
    <location>
        <begin position="94"/>
        <end position="315"/>
    </location>
</feature>
<dbReference type="InterPro" id="IPR052016">
    <property type="entry name" value="Bact_Sigma-Reg"/>
</dbReference>
<dbReference type="PANTHER" id="PTHR43156:SF9">
    <property type="entry name" value="HAMP DOMAIN-CONTAINING PROTEIN"/>
    <property type="match status" value="1"/>
</dbReference>
<organism evidence="3 4">
    <name type="scientific">Cryomorpha ignava</name>
    <dbReference type="NCBI Taxonomy" id="101383"/>
    <lineage>
        <taxon>Bacteria</taxon>
        <taxon>Pseudomonadati</taxon>
        <taxon>Bacteroidota</taxon>
        <taxon>Flavobacteriia</taxon>
        <taxon>Flavobacteriales</taxon>
        <taxon>Cryomorphaceae</taxon>
        <taxon>Cryomorpha</taxon>
    </lineage>
</organism>
<name>A0A7K3WUH9_9FLAO</name>
<dbReference type="SMART" id="SM00331">
    <property type="entry name" value="PP2C_SIG"/>
    <property type="match status" value="1"/>
</dbReference>
<dbReference type="Pfam" id="PF07228">
    <property type="entry name" value="SpoIIE"/>
    <property type="match status" value="1"/>
</dbReference>
<evidence type="ECO:0000256" key="1">
    <source>
        <dbReference type="ARBA" id="ARBA00022801"/>
    </source>
</evidence>
<accession>A0A7K3WUH9</accession>
<keyword evidence="1" id="KW-0378">Hydrolase</keyword>
<evidence type="ECO:0000259" key="2">
    <source>
        <dbReference type="SMART" id="SM00331"/>
    </source>
</evidence>
<reference evidence="3 4" key="1">
    <citation type="submission" date="2020-02" db="EMBL/GenBank/DDBJ databases">
        <title>Out from the shadows clarifying the taxonomy of the family Cryomorphaceae and related taxa by utilizing the GTDB taxonomic framework.</title>
        <authorList>
            <person name="Bowman J.P."/>
        </authorList>
    </citation>
    <scope>NUCLEOTIDE SEQUENCE [LARGE SCALE GENOMIC DNA]</scope>
    <source>
        <strain evidence="3 4">QSSC 1-22</strain>
    </source>
</reference>